<evidence type="ECO:0000256" key="5">
    <source>
        <dbReference type="ARBA" id="ARBA00022898"/>
    </source>
</evidence>
<dbReference type="GO" id="GO:0006520">
    <property type="term" value="P:amino acid metabolic process"/>
    <property type="evidence" value="ECO:0007669"/>
    <property type="project" value="InterPro"/>
</dbReference>
<organism evidence="7 8">
    <name type="scientific">Anaeromyxobacter diazotrophicus</name>
    <dbReference type="NCBI Taxonomy" id="2590199"/>
    <lineage>
        <taxon>Bacteria</taxon>
        <taxon>Pseudomonadati</taxon>
        <taxon>Myxococcota</taxon>
        <taxon>Myxococcia</taxon>
        <taxon>Myxococcales</taxon>
        <taxon>Cystobacterineae</taxon>
        <taxon>Anaeromyxobacteraceae</taxon>
        <taxon>Anaeromyxobacter</taxon>
    </lineage>
</organism>
<dbReference type="InterPro" id="IPR015421">
    <property type="entry name" value="PyrdxlP-dep_Trfase_major"/>
</dbReference>
<protein>
    <submittedName>
        <fullName evidence="7">Aminotransferase</fullName>
    </submittedName>
</protein>
<dbReference type="GO" id="GO:0030170">
    <property type="term" value="F:pyridoxal phosphate binding"/>
    <property type="evidence" value="ECO:0007669"/>
    <property type="project" value="InterPro"/>
</dbReference>
<dbReference type="InterPro" id="IPR004839">
    <property type="entry name" value="Aminotransferase_I/II_large"/>
</dbReference>
<reference evidence="8" key="1">
    <citation type="journal article" date="2020" name="Appl. Environ. Microbiol.">
        <title>Diazotrophic Anaeromyxobacter Isolates from Soils.</title>
        <authorList>
            <person name="Masuda Y."/>
            <person name="Yamanaka H."/>
            <person name="Xu Z.X."/>
            <person name="Shiratori Y."/>
            <person name="Aono T."/>
            <person name="Amachi S."/>
            <person name="Senoo K."/>
            <person name="Itoh H."/>
        </authorList>
    </citation>
    <scope>NUCLEOTIDE SEQUENCE [LARGE SCALE GENOMIC DNA]</scope>
    <source>
        <strain evidence="8">R267</strain>
    </source>
</reference>
<dbReference type="EMBL" id="BJTG01000001">
    <property type="protein sequence ID" value="GEJ55753.1"/>
    <property type="molecule type" value="Genomic_DNA"/>
</dbReference>
<comment type="cofactor">
    <cofactor evidence="1">
        <name>pyridoxal 5'-phosphate</name>
        <dbReference type="ChEBI" id="CHEBI:597326"/>
    </cofactor>
</comment>
<dbReference type="InterPro" id="IPR050596">
    <property type="entry name" value="AspAT/PAT-like"/>
</dbReference>
<dbReference type="SUPFAM" id="SSF53383">
    <property type="entry name" value="PLP-dependent transferases"/>
    <property type="match status" value="1"/>
</dbReference>
<proteinExistence type="inferred from homology"/>
<evidence type="ECO:0000256" key="3">
    <source>
        <dbReference type="ARBA" id="ARBA00022576"/>
    </source>
</evidence>
<keyword evidence="8" id="KW-1185">Reference proteome</keyword>
<dbReference type="PANTHER" id="PTHR46383">
    <property type="entry name" value="ASPARTATE AMINOTRANSFERASE"/>
    <property type="match status" value="1"/>
</dbReference>
<dbReference type="Pfam" id="PF00155">
    <property type="entry name" value="Aminotran_1_2"/>
    <property type="match status" value="1"/>
</dbReference>
<gene>
    <name evidence="7" type="ORF">AMYX_04940</name>
</gene>
<evidence type="ECO:0000256" key="2">
    <source>
        <dbReference type="ARBA" id="ARBA00007441"/>
    </source>
</evidence>
<keyword evidence="4 7" id="KW-0808">Transferase</keyword>
<comment type="similarity">
    <text evidence="2">Belongs to the class-I pyridoxal-phosphate-dependent aminotransferase family.</text>
</comment>
<evidence type="ECO:0000313" key="7">
    <source>
        <dbReference type="EMBL" id="GEJ55753.1"/>
    </source>
</evidence>
<sequence>MSDEHRSHVHAFRTVPRTGVIYATTEATKLGYSQRDPAWCNLGQGQPETGPLPDSPPRVHQVAVDVDDQEYAPVPGIWELREAIAGLYNQLYRRGMPSQYAAENVAVSGGGRTALTRAAAALGHVNLGHFLPDYTAYEELLDIFKAFTAIPILLEGERGYAFTADDLRREIGGRGLSALLASNPCNPTGKLVQGDELARWVGVARDLDCTLLLDEFYSHYIWTGAPGRLPVESAARYVEDVDRDPVVVFDGLTKNWRYPGWRVTWTVGPRSVIEAVGSAGSFLDGGGSRPLQRAAIPLLAEEQVKAETLAIHRTFGEKRARMLRRLEAMGVRTDRAPDGTFYVWGSVAHLPPPLSDGMGFFREALKRQVICVPGEFFDVNPGKRRSRAGSRFRQYVRFSFGPALPVLETALGRLEEMIRDASSR</sequence>
<dbReference type="Gene3D" id="3.40.640.10">
    <property type="entry name" value="Type I PLP-dependent aspartate aminotransferase-like (Major domain)"/>
    <property type="match status" value="1"/>
</dbReference>
<keyword evidence="3 7" id="KW-0032">Aminotransferase</keyword>
<keyword evidence="5" id="KW-0663">Pyridoxal phosphate</keyword>
<dbReference type="Proteomes" id="UP000503640">
    <property type="component" value="Unassembled WGS sequence"/>
</dbReference>
<evidence type="ECO:0000259" key="6">
    <source>
        <dbReference type="Pfam" id="PF00155"/>
    </source>
</evidence>
<evidence type="ECO:0000256" key="4">
    <source>
        <dbReference type="ARBA" id="ARBA00022679"/>
    </source>
</evidence>
<evidence type="ECO:0000313" key="8">
    <source>
        <dbReference type="Proteomes" id="UP000503640"/>
    </source>
</evidence>
<evidence type="ECO:0000256" key="1">
    <source>
        <dbReference type="ARBA" id="ARBA00001933"/>
    </source>
</evidence>
<dbReference type="RefSeq" id="WP_176062551.1">
    <property type="nucleotide sequence ID" value="NZ_BJTG01000001.1"/>
</dbReference>
<dbReference type="AlphaFoldDB" id="A0A7I9VH83"/>
<name>A0A7I9VH83_9BACT</name>
<accession>A0A7I9VH83</accession>
<dbReference type="PANTHER" id="PTHR46383:SF1">
    <property type="entry name" value="ASPARTATE AMINOTRANSFERASE"/>
    <property type="match status" value="1"/>
</dbReference>
<feature type="domain" description="Aminotransferase class I/classII large" evidence="6">
    <location>
        <begin position="39"/>
        <end position="383"/>
    </location>
</feature>
<dbReference type="GO" id="GO:0008483">
    <property type="term" value="F:transaminase activity"/>
    <property type="evidence" value="ECO:0007669"/>
    <property type="project" value="UniProtKB-KW"/>
</dbReference>
<comment type="caution">
    <text evidence="7">The sequence shown here is derived from an EMBL/GenBank/DDBJ whole genome shotgun (WGS) entry which is preliminary data.</text>
</comment>
<dbReference type="CDD" id="cd00609">
    <property type="entry name" value="AAT_like"/>
    <property type="match status" value="1"/>
</dbReference>
<dbReference type="InterPro" id="IPR015424">
    <property type="entry name" value="PyrdxlP-dep_Trfase"/>
</dbReference>